<evidence type="ECO:0000313" key="1">
    <source>
        <dbReference type="EMBL" id="TCO11014.1"/>
    </source>
</evidence>
<name>A0A4R2GNV1_9BACT</name>
<organism evidence="1 2">
    <name type="scientific">Natronoflexus pectinivorans</name>
    <dbReference type="NCBI Taxonomy" id="682526"/>
    <lineage>
        <taxon>Bacteria</taxon>
        <taxon>Pseudomonadati</taxon>
        <taxon>Bacteroidota</taxon>
        <taxon>Bacteroidia</taxon>
        <taxon>Marinilabiliales</taxon>
        <taxon>Marinilabiliaceae</taxon>
        <taxon>Natronoflexus</taxon>
    </lineage>
</organism>
<evidence type="ECO:0000313" key="2">
    <source>
        <dbReference type="Proteomes" id="UP000295221"/>
    </source>
</evidence>
<comment type="caution">
    <text evidence="1">The sequence shown here is derived from an EMBL/GenBank/DDBJ whole genome shotgun (WGS) entry which is preliminary data.</text>
</comment>
<dbReference type="Proteomes" id="UP000295221">
    <property type="component" value="Unassembled WGS sequence"/>
</dbReference>
<sequence>METKLTLRLNDNVIKRAKNYARSHRISLSKMIESYLDSITKQKEEEKKIPITPLVESLSGVINLPADFDYKKEYRVFLEEKYK</sequence>
<dbReference type="Pfam" id="PF19891">
    <property type="entry name" value="DUF6364"/>
    <property type="match status" value="1"/>
</dbReference>
<evidence type="ECO:0008006" key="3">
    <source>
        <dbReference type="Google" id="ProtNLM"/>
    </source>
</evidence>
<dbReference type="RefSeq" id="WP_132431981.1">
    <property type="nucleotide sequence ID" value="NZ_SLWK01000001.1"/>
</dbReference>
<dbReference type="OrthoDB" id="6198066at2"/>
<dbReference type="InterPro" id="IPR045944">
    <property type="entry name" value="DUF6364"/>
</dbReference>
<proteinExistence type="predicted"/>
<dbReference type="AlphaFoldDB" id="A0A4R2GNV1"/>
<reference evidence="1 2" key="1">
    <citation type="submission" date="2019-03" db="EMBL/GenBank/DDBJ databases">
        <title>Genomic Encyclopedia of Type Strains, Phase IV (KMG-IV): sequencing the most valuable type-strain genomes for metagenomic binning, comparative biology and taxonomic classification.</title>
        <authorList>
            <person name="Goeker M."/>
        </authorList>
    </citation>
    <scope>NUCLEOTIDE SEQUENCE [LARGE SCALE GENOMIC DNA]</scope>
    <source>
        <strain evidence="1 2">DSM 24179</strain>
    </source>
</reference>
<accession>A0A4R2GNV1</accession>
<dbReference type="EMBL" id="SLWK01000001">
    <property type="protein sequence ID" value="TCO11014.1"/>
    <property type="molecule type" value="Genomic_DNA"/>
</dbReference>
<gene>
    <name evidence="1" type="ORF">EV194_101648</name>
</gene>
<protein>
    <recommendedName>
        <fullName evidence="3">Antitoxin</fullName>
    </recommendedName>
</protein>
<keyword evidence="2" id="KW-1185">Reference proteome</keyword>